<gene>
    <name evidence="1" type="ORF">SAMN05660209_04883</name>
</gene>
<dbReference type="AlphaFoldDB" id="A0A1H3QRG1"/>
<sequence>MTDIDLGTAYTWDDARSRGATRGQIAQDGRRIGRGLYLSSAVEPDLATRCRAWRLVLPGDAAFGLGTAARLYGAPVAEPAAVHVVVPSRRQLPRRAGLAVHERLVTEDDVVGDGGLPLTSGSQTFLDLAALLPPAELVAVGDALVRSGHLDAGSLARRLERADRVRGVVRARECAPRLDGRAASRPESLVRYWLVTSDLPDPQVQLPVHDRWGRVVAHADLGYAEWKVAVEYEGRQHADADQFGRDVDRYSLMAADGWLVVRFAARHLGSPVVVVERTRRALGSRGWRP</sequence>
<dbReference type="OrthoDB" id="5181611at2"/>
<proteinExistence type="predicted"/>
<reference evidence="2" key="1">
    <citation type="submission" date="2016-10" db="EMBL/GenBank/DDBJ databases">
        <authorList>
            <person name="Varghese N."/>
            <person name="Submissions S."/>
        </authorList>
    </citation>
    <scope>NUCLEOTIDE SEQUENCE [LARGE SCALE GENOMIC DNA]</scope>
    <source>
        <strain evidence="2">DSM 45422</strain>
    </source>
</reference>
<keyword evidence="2" id="KW-1185">Reference proteome</keyword>
<evidence type="ECO:0000313" key="1">
    <source>
        <dbReference type="EMBL" id="SDZ16172.1"/>
    </source>
</evidence>
<dbReference type="RefSeq" id="WP_091162014.1">
    <property type="nucleotide sequence ID" value="NZ_FNOT01000025.1"/>
</dbReference>
<protein>
    <submittedName>
        <fullName evidence="1">Transcriptional regulator, AbiEi antitoxin, Type IV TA system</fullName>
    </submittedName>
</protein>
<evidence type="ECO:0000313" key="2">
    <source>
        <dbReference type="Proteomes" id="UP000198921"/>
    </source>
</evidence>
<dbReference type="STRING" id="1137993.SAMN05660209_04883"/>
<dbReference type="EMBL" id="FNOT01000025">
    <property type="protein sequence ID" value="SDZ16172.1"/>
    <property type="molecule type" value="Genomic_DNA"/>
</dbReference>
<organism evidence="1 2">
    <name type="scientific">Geodermatophilus africanus</name>
    <dbReference type="NCBI Taxonomy" id="1137993"/>
    <lineage>
        <taxon>Bacteria</taxon>
        <taxon>Bacillati</taxon>
        <taxon>Actinomycetota</taxon>
        <taxon>Actinomycetes</taxon>
        <taxon>Geodermatophilales</taxon>
        <taxon>Geodermatophilaceae</taxon>
        <taxon>Geodermatophilus</taxon>
    </lineage>
</organism>
<name>A0A1H3QRG1_9ACTN</name>
<dbReference type="Proteomes" id="UP000198921">
    <property type="component" value="Unassembled WGS sequence"/>
</dbReference>
<accession>A0A1H3QRG1</accession>